<feature type="transmembrane region" description="Helical" evidence="9">
    <location>
        <begin position="218"/>
        <end position="239"/>
    </location>
</feature>
<keyword evidence="4" id="KW-0813">Transport</keyword>
<accession>E1SN24</accession>
<dbReference type="PANTHER" id="PTHR23517:SF2">
    <property type="entry name" value="MULTIDRUG RESISTANCE PROTEIN MDTH"/>
    <property type="match status" value="1"/>
</dbReference>
<organism evidence="11 12">
    <name type="scientific">Ferrimonas balearica (strain DSM 9799 / CCM 4581 / KCTC 23876 / PAT)</name>
    <dbReference type="NCBI Taxonomy" id="550540"/>
    <lineage>
        <taxon>Bacteria</taxon>
        <taxon>Pseudomonadati</taxon>
        <taxon>Pseudomonadota</taxon>
        <taxon>Gammaproteobacteria</taxon>
        <taxon>Alteromonadales</taxon>
        <taxon>Ferrimonadaceae</taxon>
        <taxon>Ferrimonas</taxon>
    </lineage>
</organism>
<feature type="transmembrane region" description="Helical" evidence="9">
    <location>
        <begin position="251"/>
        <end position="271"/>
    </location>
</feature>
<protein>
    <submittedName>
        <fullName evidence="11">Major facilitator superfamily MFS_1</fullName>
    </submittedName>
</protein>
<evidence type="ECO:0000256" key="9">
    <source>
        <dbReference type="SAM" id="Phobius"/>
    </source>
</evidence>
<evidence type="ECO:0000256" key="7">
    <source>
        <dbReference type="ARBA" id="ARBA00022989"/>
    </source>
</evidence>
<evidence type="ECO:0000256" key="2">
    <source>
        <dbReference type="ARBA" id="ARBA00004651"/>
    </source>
</evidence>
<feature type="transmembrane region" description="Helical" evidence="9">
    <location>
        <begin position="135"/>
        <end position="157"/>
    </location>
</feature>
<dbReference type="InterPro" id="IPR054152">
    <property type="entry name" value="YajR_YAM"/>
</dbReference>
<dbReference type="HOGENOM" id="CLU_001265_10_0_6"/>
<dbReference type="EMBL" id="CP002209">
    <property type="protein sequence ID" value="ADN77682.1"/>
    <property type="molecule type" value="Genomic_DNA"/>
</dbReference>
<dbReference type="GO" id="GO:0022857">
    <property type="term" value="F:transmembrane transporter activity"/>
    <property type="evidence" value="ECO:0007669"/>
    <property type="project" value="InterPro"/>
</dbReference>
<dbReference type="InterPro" id="IPR011701">
    <property type="entry name" value="MFS"/>
</dbReference>
<dbReference type="CDD" id="cd17472">
    <property type="entry name" value="MFS_YajR_like"/>
    <property type="match status" value="1"/>
</dbReference>
<evidence type="ECO:0000256" key="5">
    <source>
        <dbReference type="ARBA" id="ARBA00022475"/>
    </source>
</evidence>
<comment type="similarity">
    <text evidence="3">Belongs to the major facilitator superfamily. TCR/Tet family.</text>
</comment>
<dbReference type="Gene3D" id="1.20.1250.20">
    <property type="entry name" value="MFS general substrate transporter like domains"/>
    <property type="match status" value="1"/>
</dbReference>
<reference evidence="11 12" key="1">
    <citation type="journal article" date="2010" name="Stand. Genomic Sci.">
        <title>Complete genome sequence of Ferrimonas balearica type strain (PAT).</title>
        <authorList>
            <person name="Nolan M."/>
            <person name="Sikorski J."/>
            <person name="Davenport K."/>
            <person name="Lucas S."/>
            <person name="Glavina Del Rio T."/>
            <person name="Tice H."/>
            <person name="Cheng J."/>
            <person name="Goodwin L."/>
            <person name="Pitluck S."/>
            <person name="Liolios K."/>
            <person name="Ivanova N."/>
            <person name="Mavromatis K."/>
            <person name="Ovchinnikova G."/>
            <person name="Pati A."/>
            <person name="Chen A."/>
            <person name="Palaniappan K."/>
            <person name="Land M."/>
            <person name="Hauser L."/>
            <person name="Chang Y."/>
            <person name="Jeffries C."/>
            <person name="Tapia R."/>
            <person name="Brettin T."/>
            <person name="Detter J."/>
            <person name="Han C."/>
            <person name="Yasawong M."/>
            <person name="Rohde M."/>
            <person name="Tindall B."/>
            <person name="Goker M."/>
            <person name="Woyke T."/>
            <person name="Bristow J."/>
            <person name="Eisen J."/>
            <person name="Markowitz V."/>
            <person name="Hugenholtz P."/>
            <person name="Kyrpides N."/>
            <person name="Klenk H."/>
            <person name="Lapidus A."/>
        </authorList>
    </citation>
    <scope>NUCLEOTIDE SEQUENCE [LARGE SCALE GENOMIC DNA]</scope>
    <source>
        <strain evidence="12">DSM 9799 / CCM 4581 / KCTC 23876 / PAT</strain>
    </source>
</reference>
<keyword evidence="12" id="KW-1185">Reference proteome</keyword>
<dbReference type="PRINTS" id="PR01035">
    <property type="entry name" value="TCRTETA"/>
</dbReference>
<comment type="subcellular location">
    <subcellularLocation>
        <location evidence="2">Cell membrane</location>
        <topology evidence="2">Multi-pass membrane protein</topology>
    </subcellularLocation>
</comment>
<keyword evidence="6 9" id="KW-0812">Transmembrane</keyword>
<comment type="function">
    <text evidence="1">Resistance to tetracycline by an active tetracycline efflux. This is an energy-dependent process that decreases the accumulation of the antibiotic in whole cells. This protein functions as a metal-tetracycline/H(+) antiporter.</text>
</comment>
<sequence>MSQGLNAIEKRAAFSLASVYGLRMFGLFLIMPVLATYGQGLEGFSPMWVGIAIGAYGLTQAILQIPAGMASDRFGRKTVITIGLILFAIGSVVAAVADSIYMVALGRALQGMGAVASAVLALASDLTRDEQRPKVMAVIGSFIGLSFAVALVAGPVLARSTGLHGLFALTAVLAIAALVVVHLMVPNSVQKAPAGDLVAVPKRLLSLIKDPQLRRLDISIMVLHLLITALFVALPLALVDAGMDKADHWTLYLPAMVLALALMVPIILYGVKKKTSRKPFLFAMTLQLLAMLVLGFGVHSVWALAVGTVLFFIGLNYLEAALPSLISRLSPAGDKGSAMGIYSTAQFSGAFLGGGMGGGFYQVFGAQGVFAFCAALIVLWLAYMWSMPEPEMAKSLTLEAPVRDRAHAGELATALMALPGIKEVIVIPEQQAAYLKVDDLFDIQQARALLQS</sequence>
<feature type="domain" description="Major facilitator superfamily (MFS) profile" evidence="10">
    <location>
        <begin position="12"/>
        <end position="392"/>
    </location>
</feature>
<dbReference type="InterPro" id="IPR005829">
    <property type="entry name" value="Sugar_transporter_CS"/>
</dbReference>
<evidence type="ECO:0000256" key="8">
    <source>
        <dbReference type="ARBA" id="ARBA00023136"/>
    </source>
</evidence>
<keyword evidence="5" id="KW-1003">Cell membrane</keyword>
<name>E1SN24_FERBD</name>
<feature type="transmembrane region" description="Helical" evidence="9">
    <location>
        <begin position="103"/>
        <end position="123"/>
    </location>
</feature>
<dbReference type="InterPro" id="IPR001958">
    <property type="entry name" value="Tet-R_TetA/multi-R_MdtG-like"/>
</dbReference>
<dbReference type="SUPFAM" id="SSF103473">
    <property type="entry name" value="MFS general substrate transporter"/>
    <property type="match status" value="1"/>
</dbReference>
<feature type="transmembrane region" description="Helical" evidence="9">
    <location>
        <begin position="47"/>
        <end position="67"/>
    </location>
</feature>
<gene>
    <name evidence="11" type="ordered locus">Fbal_3484</name>
</gene>
<keyword evidence="7 9" id="KW-1133">Transmembrane helix</keyword>
<evidence type="ECO:0000256" key="3">
    <source>
        <dbReference type="ARBA" id="ARBA00007520"/>
    </source>
</evidence>
<dbReference type="STRING" id="550540.Fbal_3484"/>
<dbReference type="InterPro" id="IPR020846">
    <property type="entry name" value="MFS_dom"/>
</dbReference>
<dbReference type="Gene3D" id="3.30.70.100">
    <property type="match status" value="1"/>
</dbReference>
<evidence type="ECO:0000256" key="4">
    <source>
        <dbReference type="ARBA" id="ARBA00022448"/>
    </source>
</evidence>
<dbReference type="GeneID" id="67183694"/>
<dbReference type="RefSeq" id="WP_013346988.1">
    <property type="nucleotide sequence ID" value="NC_014541.1"/>
</dbReference>
<dbReference type="AlphaFoldDB" id="E1SN24"/>
<dbReference type="InterPro" id="IPR036259">
    <property type="entry name" value="MFS_trans_sf"/>
</dbReference>
<evidence type="ECO:0000256" key="6">
    <source>
        <dbReference type="ARBA" id="ARBA00022692"/>
    </source>
</evidence>
<evidence type="ECO:0000256" key="1">
    <source>
        <dbReference type="ARBA" id="ARBA00003279"/>
    </source>
</evidence>
<dbReference type="PROSITE" id="PS00216">
    <property type="entry name" value="SUGAR_TRANSPORT_1"/>
    <property type="match status" value="1"/>
</dbReference>
<feature type="transmembrane region" description="Helical" evidence="9">
    <location>
        <begin position="79"/>
        <end position="97"/>
    </location>
</feature>
<dbReference type="Pfam" id="PF21987">
    <property type="entry name" value="YajR_YAM"/>
    <property type="match status" value="1"/>
</dbReference>
<proteinExistence type="inferred from homology"/>
<dbReference type="KEGG" id="fbl:Fbal_3484"/>
<dbReference type="PANTHER" id="PTHR23517">
    <property type="entry name" value="RESISTANCE PROTEIN MDTM, PUTATIVE-RELATED-RELATED"/>
    <property type="match status" value="1"/>
</dbReference>
<evidence type="ECO:0000313" key="11">
    <source>
        <dbReference type="EMBL" id="ADN77682.1"/>
    </source>
</evidence>
<feature type="transmembrane region" description="Helical" evidence="9">
    <location>
        <begin position="12"/>
        <end position="35"/>
    </location>
</feature>
<dbReference type="InterPro" id="IPR050171">
    <property type="entry name" value="MFS_Transporters"/>
</dbReference>
<dbReference type="Proteomes" id="UP000006683">
    <property type="component" value="Chromosome"/>
</dbReference>
<evidence type="ECO:0000259" key="10">
    <source>
        <dbReference type="PROSITE" id="PS50850"/>
    </source>
</evidence>
<dbReference type="eggNOG" id="COG2814">
    <property type="taxonomic scope" value="Bacteria"/>
</dbReference>
<dbReference type="PROSITE" id="PS50850">
    <property type="entry name" value="MFS"/>
    <property type="match status" value="1"/>
</dbReference>
<feature type="transmembrane region" description="Helical" evidence="9">
    <location>
        <begin position="364"/>
        <end position="385"/>
    </location>
</feature>
<feature type="transmembrane region" description="Helical" evidence="9">
    <location>
        <begin position="163"/>
        <end position="185"/>
    </location>
</feature>
<dbReference type="Pfam" id="PF07690">
    <property type="entry name" value="MFS_1"/>
    <property type="match status" value="1"/>
</dbReference>
<dbReference type="GO" id="GO:0005886">
    <property type="term" value="C:plasma membrane"/>
    <property type="evidence" value="ECO:0007669"/>
    <property type="project" value="UniProtKB-SubCell"/>
</dbReference>
<evidence type="ECO:0000313" key="12">
    <source>
        <dbReference type="Proteomes" id="UP000006683"/>
    </source>
</evidence>
<keyword evidence="8 9" id="KW-0472">Membrane</keyword>